<dbReference type="WBParaSite" id="maker-uti_cns_0001890-snap-gene-0.13-mRNA-1">
    <property type="protein sequence ID" value="maker-uti_cns_0001890-snap-gene-0.13-mRNA-1"/>
    <property type="gene ID" value="maker-uti_cns_0001890-snap-gene-0.13"/>
</dbReference>
<sequence>MDDLQDSNSSEGEEELQETPLDTTLLRNCASLSRDINYRMLRSACSMYNGLQPDLREPIITDSSRRSSYVIYGIEEESRKSSTMRKNFSPLQNLRGEEEIQDLFNSSTLPSIEVYFHRVQFDADVNFKSVGCITKGSYGLLEIPAGECGPVYFKNRSRRTSGKARIDNLLLYTRNDAKNLPEEEWDQSMRERVFSQFKQRFDAKALYFVRNKLETAMKSFRVLLLTQFSGVTSPADKEKLARALGRGKWEIIIDFDHESRKPGGHCALIEEEMNKQGRLYSLKACTELSEKIDISDLEECQRGDRTIYIQANGCTERSISVPKNPAKVKKLIRSNALEPVFERNVTPKPVLCLALFITATADEFLSSAVRPDIIPGLLKDAYESESGSSEEFQLITLYTNEAVKNSLKNMHGSESYVAPDNQIGYMLNALSPSGCRQQDYELPGVSGVFNVTRETFACYKPYLRLYHSRAGEKGYLNLDEKQRESRAVELIREFLAGSELSREMLYFNEQLEYKNSNKRVYVKRREIERLKKRVKNALDHCKDRNAANVAPSGLDSFRQPSNSRVPVLTMELGDEETEAFTAIYDSVGGDVHFEKFATEVGDETECTPFLFGVWYFKRDYRRIKEFVELLLTDIDDTKKKLLFVASMVQRFTHAPLDLAIAAHCVGLSPAQGDPSRTLAILGKQRHLLTVQKHTRVFGFAPVFVVGNFILECLFREIADEEKETKEFGAFIDDICGMAEWKPLPFRELERLACESIDLCHKAQNKRRGLKFNDGEFRAHPYCNEIQAQRVLLNKFFSEPPNALERALKVSQEWCRKHESDFLAHFMHGAFLLVKAITTENNEVLRLAKNSLDSCNKATILQSTPDGVFKRRYGSTRPRFIIRQQTKNVVDMLGFFPRKQQHGEQKGNLRWRLGAYLFNGSLEENSELRCRDRSLASWRFPVPPKSVSEEMMKKKLLIIAQY</sequence>
<name>A0A1I8GHJ7_9PLAT</name>
<organism evidence="2 3">
    <name type="scientific">Macrostomum lignano</name>
    <dbReference type="NCBI Taxonomy" id="282301"/>
    <lineage>
        <taxon>Eukaryota</taxon>
        <taxon>Metazoa</taxon>
        <taxon>Spiralia</taxon>
        <taxon>Lophotrochozoa</taxon>
        <taxon>Platyhelminthes</taxon>
        <taxon>Rhabditophora</taxon>
        <taxon>Macrostomorpha</taxon>
        <taxon>Macrostomida</taxon>
        <taxon>Macrostomidae</taxon>
        <taxon>Macrostomum</taxon>
    </lineage>
</organism>
<accession>A0A1I8GHJ7</accession>
<evidence type="ECO:0000313" key="2">
    <source>
        <dbReference type="Proteomes" id="UP000095280"/>
    </source>
</evidence>
<dbReference type="AlphaFoldDB" id="A0A1I8GHJ7"/>
<dbReference type="Proteomes" id="UP000095280">
    <property type="component" value="Unplaced"/>
</dbReference>
<keyword evidence="2" id="KW-1185">Reference proteome</keyword>
<proteinExistence type="predicted"/>
<feature type="compositionally biased region" description="Acidic residues" evidence="1">
    <location>
        <begin position="1"/>
        <end position="17"/>
    </location>
</feature>
<evidence type="ECO:0000256" key="1">
    <source>
        <dbReference type="SAM" id="MobiDB-lite"/>
    </source>
</evidence>
<evidence type="ECO:0000313" key="3">
    <source>
        <dbReference type="WBParaSite" id="maker-uti_cns_0001890-snap-gene-0.13-mRNA-1"/>
    </source>
</evidence>
<reference evidence="3" key="1">
    <citation type="submission" date="2016-11" db="UniProtKB">
        <authorList>
            <consortium name="WormBaseParasite"/>
        </authorList>
    </citation>
    <scope>IDENTIFICATION</scope>
</reference>
<feature type="region of interest" description="Disordered" evidence="1">
    <location>
        <begin position="1"/>
        <end position="22"/>
    </location>
</feature>
<protein>
    <submittedName>
        <fullName evidence="3">Piwi domain-containing protein</fullName>
    </submittedName>
</protein>